<keyword evidence="4" id="KW-0238">DNA-binding</keyword>
<organism evidence="9 10">
    <name type="scientific">Camelina sativa</name>
    <name type="common">False flax</name>
    <name type="synonym">Myagrum sativum</name>
    <dbReference type="NCBI Taxonomy" id="90675"/>
    <lineage>
        <taxon>Eukaryota</taxon>
        <taxon>Viridiplantae</taxon>
        <taxon>Streptophyta</taxon>
        <taxon>Embryophyta</taxon>
        <taxon>Tracheophyta</taxon>
        <taxon>Spermatophyta</taxon>
        <taxon>Magnoliopsida</taxon>
        <taxon>eudicotyledons</taxon>
        <taxon>Gunneridae</taxon>
        <taxon>Pentapetalae</taxon>
        <taxon>rosids</taxon>
        <taxon>malvids</taxon>
        <taxon>Brassicales</taxon>
        <taxon>Brassicaceae</taxon>
        <taxon>Camelineae</taxon>
        <taxon>Camelina</taxon>
    </lineage>
</organism>
<comment type="subcellular location">
    <subcellularLocation>
        <location evidence="1">Nucleus</location>
    </subcellularLocation>
</comment>
<evidence type="ECO:0000313" key="10">
    <source>
        <dbReference type="RefSeq" id="XP_010455580.1"/>
    </source>
</evidence>
<gene>
    <name evidence="10" type="primary">LOC104737163</name>
</gene>
<evidence type="ECO:0000256" key="6">
    <source>
        <dbReference type="ARBA" id="ARBA00023242"/>
    </source>
</evidence>
<dbReference type="GeneID" id="104737163"/>
<reference evidence="10" key="2">
    <citation type="submission" date="2025-08" db="UniProtKB">
        <authorList>
            <consortium name="RefSeq"/>
        </authorList>
    </citation>
    <scope>IDENTIFICATION</scope>
    <source>
        <tissue evidence="10">Leaf</tissue>
    </source>
</reference>
<name>A0ABM0VFY9_CAMSA</name>
<keyword evidence="6" id="KW-0539">Nucleus</keyword>
<protein>
    <submittedName>
        <fullName evidence="10">B3 domain-containing protein At5g60140-like</fullName>
    </submittedName>
</protein>
<dbReference type="InterPro" id="IPR003340">
    <property type="entry name" value="B3_DNA-bd"/>
</dbReference>
<feature type="domain" description="TF-B3" evidence="8">
    <location>
        <begin position="12"/>
        <end position="110"/>
    </location>
</feature>
<keyword evidence="3" id="KW-0805">Transcription regulation</keyword>
<dbReference type="SUPFAM" id="SSF101936">
    <property type="entry name" value="DNA-binding pseudobarrel domain"/>
    <property type="match status" value="2"/>
</dbReference>
<dbReference type="Gene3D" id="2.40.330.10">
    <property type="entry name" value="DNA-binding pseudobarrel domain"/>
    <property type="match status" value="2"/>
</dbReference>
<accession>A0ABM0VFY9</accession>
<proteinExistence type="predicted"/>
<evidence type="ECO:0000259" key="8">
    <source>
        <dbReference type="PROSITE" id="PS50863"/>
    </source>
</evidence>
<evidence type="ECO:0000256" key="4">
    <source>
        <dbReference type="ARBA" id="ARBA00023125"/>
    </source>
</evidence>
<dbReference type="RefSeq" id="XP_010455580.1">
    <property type="nucleotide sequence ID" value="XM_010457278.2"/>
</dbReference>
<dbReference type="SMART" id="SM01019">
    <property type="entry name" value="B3"/>
    <property type="match status" value="2"/>
</dbReference>
<reference evidence="9" key="1">
    <citation type="journal article" date="2014" name="Nat. Commun.">
        <title>The emerging biofuel crop Camelina sativa retains a highly undifferentiated hexaploid genome structure.</title>
        <authorList>
            <person name="Kagale S."/>
            <person name="Koh C."/>
            <person name="Nixon J."/>
            <person name="Bollina V."/>
            <person name="Clarke W.E."/>
            <person name="Tuteja R."/>
            <person name="Spillane C."/>
            <person name="Robinson S.J."/>
            <person name="Links M.G."/>
            <person name="Clarke C."/>
            <person name="Higgins E.E."/>
            <person name="Huebert T."/>
            <person name="Sharpe A.G."/>
            <person name="Parkin I.A."/>
        </authorList>
    </citation>
    <scope>NUCLEOTIDE SEQUENCE [LARGE SCALE GENOMIC DNA]</scope>
    <source>
        <strain evidence="9">cv. DH55</strain>
    </source>
</reference>
<feature type="region of interest" description="Disordered" evidence="7">
    <location>
        <begin position="147"/>
        <end position="184"/>
    </location>
</feature>
<feature type="compositionally biased region" description="Acidic residues" evidence="7">
    <location>
        <begin position="147"/>
        <end position="180"/>
    </location>
</feature>
<evidence type="ECO:0000256" key="3">
    <source>
        <dbReference type="ARBA" id="ARBA00023015"/>
    </source>
</evidence>
<dbReference type="PANTHER" id="PTHR31674">
    <property type="entry name" value="B3 DOMAIN-CONTAINING PROTEIN REM-LIKE 3-RELATED"/>
    <property type="match status" value="1"/>
</dbReference>
<dbReference type="PROSITE" id="PS50863">
    <property type="entry name" value="B3"/>
    <property type="match status" value="1"/>
</dbReference>
<dbReference type="Proteomes" id="UP000694864">
    <property type="component" value="Chromosome 2"/>
</dbReference>
<evidence type="ECO:0000256" key="7">
    <source>
        <dbReference type="SAM" id="MobiDB-lite"/>
    </source>
</evidence>
<sequence length="278" mass="31154">MNQGTSSDGSICKFFKAFLPGESGDDLVLPISFNSCLPKSLPKTVTVRSVSGKIWNLVLRKRGGDDEAERFVMVNGWKKIVKDEDLKDGDILAFEFDGSRCFNFCIYEHATACKRIKRSSEQNSGGEEETRASNDVIVLHDDDDSDYHDAAVEDSDDDKSEDEDVELDDDDADAENEDDGNNPQFIVTLNPKRKSQLKIPAHVIKDYGLTFPERITVMDKLGALEKEIKIQMNGCIFVKGFGSVFRRNKMKTTDKMICQVKKTGTNLVHTIKVNIIRG</sequence>
<evidence type="ECO:0000313" key="9">
    <source>
        <dbReference type="Proteomes" id="UP000694864"/>
    </source>
</evidence>
<dbReference type="InterPro" id="IPR039218">
    <property type="entry name" value="REM_fam"/>
</dbReference>
<evidence type="ECO:0000256" key="2">
    <source>
        <dbReference type="ARBA" id="ARBA00022737"/>
    </source>
</evidence>
<keyword evidence="2" id="KW-0677">Repeat</keyword>
<evidence type="ECO:0000256" key="1">
    <source>
        <dbReference type="ARBA" id="ARBA00004123"/>
    </source>
</evidence>
<keyword evidence="9" id="KW-1185">Reference proteome</keyword>
<keyword evidence="5" id="KW-0804">Transcription</keyword>
<dbReference type="Pfam" id="PF02362">
    <property type="entry name" value="B3"/>
    <property type="match status" value="1"/>
</dbReference>
<dbReference type="PANTHER" id="PTHR31674:SF62">
    <property type="entry name" value="B3 DOMAIN-CONTAINING PROTEIN REM14-RELATED"/>
    <property type="match status" value="1"/>
</dbReference>
<dbReference type="InterPro" id="IPR015300">
    <property type="entry name" value="DNA-bd_pseudobarrel_sf"/>
</dbReference>
<dbReference type="CDD" id="cd10017">
    <property type="entry name" value="B3_DNA"/>
    <property type="match status" value="1"/>
</dbReference>
<evidence type="ECO:0000256" key="5">
    <source>
        <dbReference type="ARBA" id="ARBA00023163"/>
    </source>
</evidence>